<evidence type="ECO:0000259" key="8">
    <source>
        <dbReference type="SMART" id="SM00179"/>
    </source>
</evidence>
<keyword evidence="7" id="KW-0325">Glycoprotein</keyword>
<dbReference type="Proteomes" id="UP001381693">
    <property type="component" value="Unassembled WGS sequence"/>
</dbReference>
<dbReference type="PANTHER" id="PTHR47333">
    <property type="entry name" value="VON WILLEBRAND FACTOR C AND EGF DOMAIN-CONTAINING PROTEIN"/>
    <property type="match status" value="1"/>
</dbReference>
<dbReference type="SUPFAM" id="SSF57196">
    <property type="entry name" value="EGF/Laminin"/>
    <property type="match status" value="1"/>
</dbReference>
<dbReference type="GO" id="GO:0005509">
    <property type="term" value="F:calcium ion binding"/>
    <property type="evidence" value="ECO:0007669"/>
    <property type="project" value="InterPro"/>
</dbReference>
<dbReference type="PANTHER" id="PTHR47333:SF4">
    <property type="entry name" value="EGF-LIKE DOMAIN-CONTAINING PROTEIN"/>
    <property type="match status" value="1"/>
</dbReference>
<dbReference type="InterPro" id="IPR000742">
    <property type="entry name" value="EGF"/>
</dbReference>
<keyword evidence="5" id="KW-0677">Repeat</keyword>
<evidence type="ECO:0000256" key="3">
    <source>
        <dbReference type="ARBA" id="ARBA00022536"/>
    </source>
</evidence>
<keyword evidence="6" id="KW-1015">Disulfide bond</keyword>
<dbReference type="InterPro" id="IPR026823">
    <property type="entry name" value="cEGF"/>
</dbReference>
<dbReference type="FunFam" id="2.10.25.10:FF:000119">
    <property type="entry name" value="vitamin K-dependent protein S"/>
    <property type="match status" value="1"/>
</dbReference>
<dbReference type="InterPro" id="IPR052080">
    <property type="entry name" value="vWF_C/EGF_Fibrillin"/>
</dbReference>
<evidence type="ECO:0000256" key="1">
    <source>
        <dbReference type="ARBA" id="ARBA00004613"/>
    </source>
</evidence>
<protein>
    <recommendedName>
        <fullName evidence="8">EGF-like calcium-binding domain-containing protein</fullName>
    </recommendedName>
</protein>
<keyword evidence="3" id="KW-0245">EGF-like domain</keyword>
<keyword evidence="4" id="KW-0732">Signal</keyword>
<name>A0AAN9A219_HALRR</name>
<sequence>GSYRCNCKEGFKQASDGRACIDIDECLERPGICHHNCINIWGGHQCTCNAGYNLAVDN</sequence>
<evidence type="ECO:0000256" key="5">
    <source>
        <dbReference type="ARBA" id="ARBA00022737"/>
    </source>
</evidence>
<accession>A0AAN9A219</accession>
<dbReference type="GO" id="GO:0005576">
    <property type="term" value="C:extracellular region"/>
    <property type="evidence" value="ECO:0007669"/>
    <property type="project" value="UniProtKB-SubCell"/>
</dbReference>
<dbReference type="AlphaFoldDB" id="A0AAN9A219"/>
<proteinExistence type="predicted"/>
<dbReference type="EMBL" id="JAXCGZ010016228">
    <property type="protein sequence ID" value="KAK7069505.1"/>
    <property type="molecule type" value="Genomic_DNA"/>
</dbReference>
<evidence type="ECO:0000256" key="4">
    <source>
        <dbReference type="ARBA" id="ARBA00022729"/>
    </source>
</evidence>
<feature type="non-terminal residue" evidence="9">
    <location>
        <position position="58"/>
    </location>
</feature>
<dbReference type="InterPro" id="IPR001881">
    <property type="entry name" value="EGF-like_Ca-bd_dom"/>
</dbReference>
<evidence type="ECO:0000256" key="6">
    <source>
        <dbReference type="ARBA" id="ARBA00023157"/>
    </source>
</evidence>
<comment type="caution">
    <text evidence="9">The sequence shown here is derived from an EMBL/GenBank/DDBJ whole genome shotgun (WGS) entry which is preliminary data.</text>
</comment>
<evidence type="ECO:0000313" key="9">
    <source>
        <dbReference type="EMBL" id="KAK7069505.1"/>
    </source>
</evidence>
<keyword evidence="10" id="KW-1185">Reference proteome</keyword>
<organism evidence="9 10">
    <name type="scientific">Halocaridina rubra</name>
    <name type="common">Hawaiian red shrimp</name>
    <dbReference type="NCBI Taxonomy" id="373956"/>
    <lineage>
        <taxon>Eukaryota</taxon>
        <taxon>Metazoa</taxon>
        <taxon>Ecdysozoa</taxon>
        <taxon>Arthropoda</taxon>
        <taxon>Crustacea</taxon>
        <taxon>Multicrustacea</taxon>
        <taxon>Malacostraca</taxon>
        <taxon>Eumalacostraca</taxon>
        <taxon>Eucarida</taxon>
        <taxon>Decapoda</taxon>
        <taxon>Pleocyemata</taxon>
        <taxon>Caridea</taxon>
        <taxon>Atyoidea</taxon>
        <taxon>Atyidae</taxon>
        <taxon>Halocaridina</taxon>
    </lineage>
</organism>
<feature type="non-terminal residue" evidence="9">
    <location>
        <position position="1"/>
    </location>
</feature>
<keyword evidence="2" id="KW-0964">Secreted</keyword>
<evidence type="ECO:0000256" key="2">
    <source>
        <dbReference type="ARBA" id="ARBA00022525"/>
    </source>
</evidence>
<dbReference type="Gene3D" id="2.10.25.10">
    <property type="entry name" value="Laminin"/>
    <property type="match status" value="2"/>
</dbReference>
<comment type="subcellular location">
    <subcellularLocation>
        <location evidence="1">Secreted</location>
    </subcellularLocation>
</comment>
<dbReference type="SMART" id="SM00179">
    <property type="entry name" value="EGF_CA"/>
    <property type="match status" value="1"/>
</dbReference>
<dbReference type="Pfam" id="PF12662">
    <property type="entry name" value="cEGF"/>
    <property type="match status" value="1"/>
</dbReference>
<evidence type="ECO:0000256" key="7">
    <source>
        <dbReference type="ARBA" id="ARBA00023180"/>
    </source>
</evidence>
<dbReference type="Pfam" id="PF00008">
    <property type="entry name" value="EGF"/>
    <property type="match status" value="1"/>
</dbReference>
<reference evidence="9 10" key="1">
    <citation type="submission" date="2023-11" db="EMBL/GenBank/DDBJ databases">
        <title>Halocaridina rubra genome assembly.</title>
        <authorList>
            <person name="Smith C."/>
        </authorList>
    </citation>
    <scope>NUCLEOTIDE SEQUENCE [LARGE SCALE GENOMIC DNA]</scope>
    <source>
        <strain evidence="9">EP-1</strain>
        <tissue evidence="9">Whole</tissue>
    </source>
</reference>
<feature type="domain" description="EGF-like calcium-binding" evidence="8">
    <location>
        <begin position="22"/>
        <end position="58"/>
    </location>
</feature>
<gene>
    <name evidence="9" type="ORF">SK128_014532</name>
</gene>
<evidence type="ECO:0000313" key="10">
    <source>
        <dbReference type="Proteomes" id="UP001381693"/>
    </source>
</evidence>